<comment type="similarity">
    <text evidence="1">Belongs to the UPF0177 family.</text>
</comment>
<organism evidence="4 5">
    <name type="scientific">Bombilactobacillus mellifer</name>
    <dbReference type="NCBI Taxonomy" id="1218492"/>
    <lineage>
        <taxon>Bacteria</taxon>
        <taxon>Bacillati</taxon>
        <taxon>Bacillota</taxon>
        <taxon>Bacilli</taxon>
        <taxon>Lactobacillales</taxon>
        <taxon>Lactobacillaceae</taxon>
        <taxon>Bombilactobacillus</taxon>
    </lineage>
</organism>
<evidence type="ECO:0000259" key="3">
    <source>
        <dbReference type="Pfam" id="PF02517"/>
    </source>
</evidence>
<keyword evidence="2" id="KW-0812">Transmembrane</keyword>
<evidence type="ECO:0000313" key="4">
    <source>
        <dbReference type="EMBL" id="KJY61992.1"/>
    </source>
</evidence>
<sequence>MANNLSNSDQLSGKKWLIILLSNLLAYGCLVLPGGLLPESLIFNGRHPSFLAAGFQILIVTVFLLVQISGLQIAVGSNWRHLFHWPPAREWLWLVAFFLLTYLVSVLSGSLSQKLFGAVSGNTAAEITLRTPHVWLIFLYQRFSSAIQILGEEFLAIMPLLAMNQLAQSLSWKHPLFWSNLTSAVIFALLHLSTYDYNLGYVLLGLAFTRLVLNWAFIKTRNLWVSFGVHFLFDTFAFLILLLVAK</sequence>
<gene>
    <name evidence="4" type="ORF">JG30_10510</name>
</gene>
<dbReference type="STRING" id="1218492.JG30_10510"/>
<proteinExistence type="inferred from homology"/>
<feature type="domain" description="CAAX prenyl protease 2/Lysostaphin resistance protein A-like" evidence="3">
    <location>
        <begin position="144"/>
        <end position="235"/>
    </location>
</feature>
<feature type="transmembrane region" description="Helical" evidence="2">
    <location>
        <begin position="16"/>
        <end position="37"/>
    </location>
</feature>
<feature type="transmembrane region" description="Helical" evidence="2">
    <location>
        <begin position="175"/>
        <end position="192"/>
    </location>
</feature>
<evidence type="ECO:0000256" key="1">
    <source>
        <dbReference type="ARBA" id="ARBA00009067"/>
    </source>
</evidence>
<dbReference type="HOGENOM" id="CLU_097097_0_0_9"/>
<keyword evidence="5" id="KW-1185">Reference proteome</keyword>
<dbReference type="GO" id="GO:0080120">
    <property type="term" value="P:CAAX-box protein maturation"/>
    <property type="evidence" value="ECO:0007669"/>
    <property type="project" value="UniProtKB-ARBA"/>
</dbReference>
<dbReference type="OrthoDB" id="2661755at2"/>
<feature type="transmembrane region" description="Helical" evidence="2">
    <location>
        <begin position="199"/>
        <end position="218"/>
    </location>
</feature>
<dbReference type="Pfam" id="PF02517">
    <property type="entry name" value="Rce1-like"/>
    <property type="match status" value="1"/>
</dbReference>
<name>A0A0F4LT85_9LACO</name>
<dbReference type="EMBL" id="JXJQ01000008">
    <property type="protein sequence ID" value="KJY61992.1"/>
    <property type="molecule type" value="Genomic_DNA"/>
</dbReference>
<dbReference type="AlphaFoldDB" id="A0A0F4LT85"/>
<feature type="transmembrane region" description="Helical" evidence="2">
    <location>
        <begin position="91"/>
        <end position="111"/>
    </location>
</feature>
<protein>
    <recommendedName>
        <fullName evidence="3">CAAX prenyl protease 2/Lysostaphin resistance protein A-like domain-containing protein</fullName>
    </recommendedName>
</protein>
<dbReference type="InterPro" id="IPR003675">
    <property type="entry name" value="Rce1/LyrA-like_dom"/>
</dbReference>
<keyword evidence="2" id="KW-0472">Membrane</keyword>
<dbReference type="PATRIC" id="fig|1218492.5.peg.1193"/>
<feature type="transmembrane region" description="Helical" evidence="2">
    <location>
        <begin position="49"/>
        <end position="71"/>
    </location>
</feature>
<reference evidence="4 5" key="1">
    <citation type="submission" date="2015-01" db="EMBL/GenBank/DDBJ databases">
        <title>Comparative genomics of the lactic acid bacteria isolated from the honey bee gut.</title>
        <authorList>
            <person name="Ellegaard K.M."/>
            <person name="Tamarit D."/>
            <person name="Javelind E."/>
            <person name="Olofsson T."/>
            <person name="Andersson S.G."/>
            <person name="Vasquez A."/>
        </authorList>
    </citation>
    <scope>NUCLEOTIDE SEQUENCE [LARGE SCALE GENOMIC DNA]</scope>
    <source>
        <strain evidence="4 5">Bin4</strain>
    </source>
</reference>
<accession>A0A0F4LT85</accession>
<dbReference type="GO" id="GO:0004175">
    <property type="term" value="F:endopeptidase activity"/>
    <property type="evidence" value="ECO:0007669"/>
    <property type="project" value="UniProtKB-ARBA"/>
</dbReference>
<keyword evidence="2" id="KW-1133">Transmembrane helix</keyword>
<dbReference type="RefSeq" id="WP_052725212.1">
    <property type="nucleotide sequence ID" value="NZ_JBHSZT010000001.1"/>
</dbReference>
<evidence type="ECO:0000256" key="2">
    <source>
        <dbReference type="SAM" id="Phobius"/>
    </source>
</evidence>
<evidence type="ECO:0000313" key="5">
    <source>
        <dbReference type="Proteomes" id="UP000033558"/>
    </source>
</evidence>
<dbReference type="Proteomes" id="UP000033558">
    <property type="component" value="Unassembled WGS sequence"/>
</dbReference>
<feature type="transmembrane region" description="Helical" evidence="2">
    <location>
        <begin position="224"/>
        <end position="245"/>
    </location>
</feature>
<comment type="caution">
    <text evidence="4">The sequence shown here is derived from an EMBL/GenBank/DDBJ whole genome shotgun (WGS) entry which is preliminary data.</text>
</comment>